<dbReference type="EMBL" id="FNED01000010">
    <property type="protein sequence ID" value="SDJ01710.1"/>
    <property type="molecule type" value="Genomic_DNA"/>
</dbReference>
<keyword evidence="1" id="KW-0812">Transmembrane</keyword>
<proteinExistence type="predicted"/>
<evidence type="ECO:0000313" key="5">
    <source>
        <dbReference type="Proteomes" id="UP000182836"/>
    </source>
</evidence>
<dbReference type="AlphaFoldDB" id="A0A0D1Y0Q9"/>
<accession>A0A0D1Y0Q9</accession>
<name>A0A0D1Y0Q9_ANEMI</name>
<evidence type="ECO:0008006" key="6">
    <source>
        <dbReference type="Google" id="ProtNLM"/>
    </source>
</evidence>
<dbReference type="STRING" id="47500.AF333_19470"/>
<feature type="transmembrane region" description="Helical" evidence="1">
    <location>
        <begin position="121"/>
        <end position="140"/>
    </location>
</feature>
<reference evidence="3 5" key="2">
    <citation type="submission" date="2016-10" db="EMBL/GenBank/DDBJ databases">
        <authorList>
            <person name="de Groot N.N."/>
        </authorList>
    </citation>
    <scope>NUCLEOTIDE SEQUENCE [LARGE SCALE GENOMIC DNA]</scope>
    <source>
        <strain evidence="3 5">DSM 2895</strain>
    </source>
</reference>
<dbReference type="PATRIC" id="fig|47500.8.peg.5014"/>
<dbReference type="OrthoDB" id="2705958at2"/>
<sequence length="217" mass="24822">MNGTKEEFLSVLRAHLPKHVDVDAIIEEFACHIDEACTARLADTEDESDEEALQYVLHQLGSPAAIASQYRGVSSFSFLKCHMLLICANSLFFLMGIWLLYDKESSSTAGENIIWQVAVQYKEWMLLLYASFWLLAGLYLGRRYGFRIYKGIRTIMWKPLLLNYAFMLGVLFQIVPWQWFSGLLTVPFVFVCIVATLSFSRIAALGCRWGALHMKLE</sequence>
<evidence type="ECO:0000313" key="4">
    <source>
        <dbReference type="Proteomes" id="UP000037269"/>
    </source>
</evidence>
<keyword evidence="4" id="KW-1185">Reference proteome</keyword>
<feature type="transmembrane region" description="Helical" evidence="1">
    <location>
        <begin position="161"/>
        <end position="180"/>
    </location>
</feature>
<organism evidence="2 4">
    <name type="scientific">Aneurinibacillus migulanus</name>
    <name type="common">Bacillus migulanus</name>
    <dbReference type="NCBI Taxonomy" id="47500"/>
    <lineage>
        <taxon>Bacteria</taxon>
        <taxon>Bacillati</taxon>
        <taxon>Bacillota</taxon>
        <taxon>Bacilli</taxon>
        <taxon>Bacillales</taxon>
        <taxon>Paenibacillaceae</taxon>
        <taxon>Aneurinibacillus group</taxon>
        <taxon>Aneurinibacillus</taxon>
    </lineage>
</organism>
<gene>
    <name evidence="2" type="ORF">AF333_19470</name>
    <name evidence="3" type="ORF">SAMN04487909_110137</name>
</gene>
<evidence type="ECO:0000313" key="3">
    <source>
        <dbReference type="EMBL" id="SDJ01710.1"/>
    </source>
</evidence>
<dbReference type="Proteomes" id="UP000037269">
    <property type="component" value="Unassembled WGS sequence"/>
</dbReference>
<evidence type="ECO:0000256" key="1">
    <source>
        <dbReference type="SAM" id="Phobius"/>
    </source>
</evidence>
<feature type="transmembrane region" description="Helical" evidence="1">
    <location>
        <begin position="186"/>
        <end position="207"/>
    </location>
</feature>
<keyword evidence="1" id="KW-0472">Membrane</keyword>
<dbReference type="RefSeq" id="WP_043064793.1">
    <property type="nucleotide sequence ID" value="NZ_BJOA01000231.1"/>
</dbReference>
<feature type="transmembrane region" description="Helical" evidence="1">
    <location>
        <begin position="81"/>
        <end position="101"/>
    </location>
</feature>
<dbReference type="EMBL" id="LGUG01000004">
    <property type="protein sequence ID" value="KON97325.1"/>
    <property type="molecule type" value="Genomic_DNA"/>
</dbReference>
<keyword evidence="1" id="KW-1133">Transmembrane helix</keyword>
<dbReference type="GeneID" id="42307335"/>
<evidence type="ECO:0000313" key="2">
    <source>
        <dbReference type="EMBL" id="KON97325.1"/>
    </source>
</evidence>
<dbReference type="Proteomes" id="UP000182836">
    <property type="component" value="Unassembled WGS sequence"/>
</dbReference>
<reference evidence="2 4" key="1">
    <citation type="submission" date="2015-07" db="EMBL/GenBank/DDBJ databases">
        <title>Fjat-14205 dsm 2895.</title>
        <authorList>
            <person name="Liu B."/>
            <person name="Wang J."/>
            <person name="Zhu Y."/>
            <person name="Liu G."/>
            <person name="Chen Q."/>
            <person name="Chen Z."/>
            <person name="Lan J."/>
            <person name="Che J."/>
            <person name="Ge C."/>
            <person name="Shi H."/>
            <person name="Pan Z."/>
            <person name="Liu X."/>
        </authorList>
    </citation>
    <scope>NUCLEOTIDE SEQUENCE [LARGE SCALE GENOMIC DNA]</scope>
    <source>
        <strain evidence="2 4">DSM 2895</strain>
    </source>
</reference>
<protein>
    <recommendedName>
        <fullName evidence="6">DUF1700 domain-containing protein</fullName>
    </recommendedName>
</protein>